<dbReference type="CDD" id="cd10170">
    <property type="entry name" value="ASKHA_NBD_HSP70"/>
    <property type="match status" value="1"/>
</dbReference>
<feature type="region of interest" description="Disordered" evidence="1">
    <location>
        <begin position="442"/>
        <end position="471"/>
    </location>
</feature>
<accession>A0A8H7T8K3</accession>
<comment type="caution">
    <text evidence="2">The sequence shown here is derived from an EMBL/GenBank/DDBJ whole genome shotgun (WGS) entry which is preliminary data.</text>
</comment>
<dbReference type="AlphaFoldDB" id="A0A8H7T8K3"/>
<dbReference type="SUPFAM" id="SSF53067">
    <property type="entry name" value="Actin-like ATPase domain"/>
    <property type="match status" value="1"/>
</dbReference>
<dbReference type="Proteomes" id="UP000664132">
    <property type="component" value="Unassembled WGS sequence"/>
</dbReference>
<dbReference type="PANTHER" id="PTHR14187:SF82">
    <property type="entry name" value="FAMILY CHAPERONE, PUTATIVE (AFU_ORTHOLOGUE AFUA_7G08575)-RELATED"/>
    <property type="match status" value="1"/>
</dbReference>
<proteinExistence type="predicted"/>
<protein>
    <recommendedName>
        <fullName evidence="4">Actin-like ATPase domain-containing protein</fullName>
    </recommendedName>
</protein>
<dbReference type="EMBL" id="JAFJYH010000264">
    <property type="protein sequence ID" value="KAG4414455.1"/>
    <property type="molecule type" value="Genomic_DNA"/>
</dbReference>
<evidence type="ECO:0000313" key="3">
    <source>
        <dbReference type="Proteomes" id="UP000664132"/>
    </source>
</evidence>
<dbReference type="OrthoDB" id="2963168at2759"/>
<evidence type="ECO:0000313" key="2">
    <source>
        <dbReference type="EMBL" id="KAG4414455.1"/>
    </source>
</evidence>
<dbReference type="PANTHER" id="PTHR14187">
    <property type="entry name" value="ALPHA KINASE/ELONGATION FACTOR 2 KINASE"/>
    <property type="match status" value="1"/>
</dbReference>
<evidence type="ECO:0000256" key="1">
    <source>
        <dbReference type="SAM" id="MobiDB-lite"/>
    </source>
</evidence>
<organism evidence="2 3">
    <name type="scientific">Cadophora malorum</name>
    <dbReference type="NCBI Taxonomy" id="108018"/>
    <lineage>
        <taxon>Eukaryota</taxon>
        <taxon>Fungi</taxon>
        <taxon>Dikarya</taxon>
        <taxon>Ascomycota</taxon>
        <taxon>Pezizomycotina</taxon>
        <taxon>Leotiomycetes</taxon>
        <taxon>Helotiales</taxon>
        <taxon>Ploettnerulaceae</taxon>
        <taxon>Cadophora</taxon>
    </lineage>
</organism>
<reference evidence="2" key="1">
    <citation type="submission" date="2021-02" db="EMBL/GenBank/DDBJ databases">
        <title>Genome sequence Cadophora malorum strain M34.</title>
        <authorList>
            <person name="Stefanovic E."/>
            <person name="Vu D."/>
            <person name="Scully C."/>
            <person name="Dijksterhuis J."/>
            <person name="Roader J."/>
            <person name="Houbraken J."/>
        </authorList>
    </citation>
    <scope>NUCLEOTIDE SEQUENCE</scope>
    <source>
        <strain evidence="2">M34</strain>
    </source>
</reference>
<evidence type="ECO:0008006" key="4">
    <source>
        <dbReference type="Google" id="ProtNLM"/>
    </source>
</evidence>
<dbReference type="InterPro" id="IPR043129">
    <property type="entry name" value="ATPase_NBD"/>
</dbReference>
<gene>
    <name evidence="2" type="ORF">IFR04_012418</name>
</gene>
<name>A0A8H7T8K3_9HELO</name>
<dbReference type="Gene3D" id="3.90.640.10">
    <property type="entry name" value="Actin, Chain A, domain 4"/>
    <property type="match status" value="1"/>
</dbReference>
<dbReference type="Gene3D" id="3.30.420.40">
    <property type="match status" value="2"/>
</dbReference>
<sequence>MSEPEGSKTVKSWPDSGQTTEWVPTTIKYDDKVPTSYRWGYQIEDEVDRHEWFKLGLNSGDPLTGLALRYPSRTALPAVTGAEAERLTTDYLRRLKKYGEQYISEKIGEAFIKKTSLYHCSTSGLIITEPEAAGIYALKTMKLSLKQNSTFVMCDAGGGTVDLVSYTVAELGRIPLIYEAAPGSGGLCGSTFLNRSFDDYLRRKFIHYNAWDDGYHQDAMHKFEVWIKKEFNGDPHKSFFVRARGLPSDTSLNISNGQLEIKGRALQRIFEPVISEVVSLVQSQIQVTHTTVSAVLLTGGFGMSKYLKKRIEEGIGSIKVIPIEDGETAVVRGALMRAMAIVSPKLATLRIATRKARRSYGTLAYTTYNPTKHDESRKEDDHFTGGSRVQVMSWFVRKGEAVDESKPATFQFYWDQKVSEGHPGVIEMGIYACDDKKNKEAPMYADDEGTYIPDRSSVPTEDGENSLIDQI</sequence>
<keyword evidence="3" id="KW-1185">Reference proteome</keyword>